<accession>A0A0D5LTW6</accession>
<dbReference type="Proteomes" id="UP000032611">
    <property type="component" value="Chromosome"/>
</dbReference>
<dbReference type="GO" id="GO:0009279">
    <property type="term" value="C:cell outer membrane"/>
    <property type="evidence" value="ECO:0007669"/>
    <property type="project" value="UniProtKB-SubCell"/>
</dbReference>
<evidence type="ECO:0000313" key="10">
    <source>
        <dbReference type="Proteomes" id="UP000032611"/>
    </source>
</evidence>
<feature type="signal peptide" evidence="8">
    <location>
        <begin position="1"/>
        <end position="17"/>
    </location>
</feature>
<keyword evidence="5" id="KW-0998">Cell outer membrane</keyword>
<feature type="region of interest" description="Disordered" evidence="7">
    <location>
        <begin position="28"/>
        <end position="49"/>
    </location>
</feature>
<keyword evidence="10" id="KW-1185">Reference proteome</keyword>
<evidence type="ECO:0000256" key="3">
    <source>
        <dbReference type="ARBA" id="ARBA00023136"/>
    </source>
</evidence>
<name>A0A0D5LTW6_MAREN</name>
<sequence>MRKFTIAVIALMLGALALSGCGRKGPLELPPETAKQQAANAQQQDIEVAPNDKPVVLDGTGRSIELGPAAQGQDEGDSFFLDALIQ</sequence>
<dbReference type="HOGENOM" id="CLU_155853_0_0_5"/>
<dbReference type="PROSITE" id="PS51257">
    <property type="entry name" value="PROKAR_LIPOPROTEIN"/>
    <property type="match status" value="1"/>
</dbReference>
<evidence type="ECO:0008006" key="11">
    <source>
        <dbReference type="Google" id="ProtNLM"/>
    </source>
</evidence>
<reference evidence="9 10" key="1">
    <citation type="journal article" date="2015" name="Genome Announc.">
        <title>Complete genome sequence of Martelella endophytica YC6887, which has antifungal activity associated with a halophyte.</title>
        <authorList>
            <person name="Khan A."/>
            <person name="Khan H."/>
            <person name="Chung E.J."/>
            <person name="Hossain M.T."/>
            <person name="Chung Y.R."/>
        </authorList>
    </citation>
    <scope>NUCLEOTIDE SEQUENCE [LARGE SCALE GENOMIC DNA]</scope>
    <source>
        <strain evidence="9">YC6887</strain>
    </source>
</reference>
<dbReference type="PATRIC" id="fig|1486262.3.peg.4222"/>
<evidence type="ECO:0000256" key="4">
    <source>
        <dbReference type="ARBA" id="ARBA00023139"/>
    </source>
</evidence>
<dbReference type="InterPro" id="IPR032831">
    <property type="entry name" value="LptM_cons"/>
</dbReference>
<evidence type="ECO:0000256" key="7">
    <source>
        <dbReference type="SAM" id="MobiDB-lite"/>
    </source>
</evidence>
<keyword evidence="4" id="KW-0564">Palmitate</keyword>
<evidence type="ECO:0000256" key="6">
    <source>
        <dbReference type="ARBA" id="ARBA00023288"/>
    </source>
</evidence>
<protein>
    <recommendedName>
        <fullName evidence="11">Lipoprotein</fullName>
    </recommendedName>
</protein>
<evidence type="ECO:0000256" key="5">
    <source>
        <dbReference type="ARBA" id="ARBA00023237"/>
    </source>
</evidence>
<dbReference type="NCBIfam" id="NF047847">
    <property type="entry name" value="SS_mature_LptM"/>
    <property type="match status" value="1"/>
</dbReference>
<keyword evidence="2 8" id="KW-0732">Signal</keyword>
<keyword evidence="3" id="KW-0472">Membrane</keyword>
<dbReference type="EMBL" id="CP010803">
    <property type="protein sequence ID" value="AJY47501.1"/>
    <property type="molecule type" value="Genomic_DNA"/>
</dbReference>
<dbReference type="KEGG" id="mey:TM49_20430"/>
<feature type="chain" id="PRO_5002295480" description="Lipoprotein" evidence="8">
    <location>
        <begin position="18"/>
        <end position="86"/>
    </location>
</feature>
<evidence type="ECO:0000256" key="2">
    <source>
        <dbReference type="ARBA" id="ARBA00022729"/>
    </source>
</evidence>
<dbReference type="STRING" id="1486262.TM49_20430"/>
<evidence type="ECO:0000313" key="9">
    <source>
        <dbReference type="EMBL" id="AJY47501.1"/>
    </source>
</evidence>
<proteinExistence type="predicted"/>
<dbReference type="OrthoDB" id="8139551at2"/>
<dbReference type="AlphaFoldDB" id="A0A0D5LTW6"/>
<dbReference type="RefSeq" id="WP_045683928.1">
    <property type="nucleotide sequence ID" value="NZ_CP010803.1"/>
</dbReference>
<evidence type="ECO:0000256" key="1">
    <source>
        <dbReference type="ARBA" id="ARBA00004459"/>
    </source>
</evidence>
<keyword evidence="6" id="KW-0449">Lipoprotein</keyword>
<feature type="compositionally biased region" description="Low complexity" evidence="7">
    <location>
        <begin position="34"/>
        <end position="44"/>
    </location>
</feature>
<dbReference type="Pfam" id="PF13627">
    <property type="entry name" value="LptM_cons"/>
    <property type="match status" value="1"/>
</dbReference>
<organism evidence="9 10">
    <name type="scientific">Martelella endophytica</name>
    <dbReference type="NCBI Taxonomy" id="1486262"/>
    <lineage>
        <taxon>Bacteria</taxon>
        <taxon>Pseudomonadati</taxon>
        <taxon>Pseudomonadota</taxon>
        <taxon>Alphaproteobacteria</taxon>
        <taxon>Hyphomicrobiales</taxon>
        <taxon>Aurantimonadaceae</taxon>
        <taxon>Martelella</taxon>
    </lineage>
</organism>
<gene>
    <name evidence="9" type="ORF">TM49_20430</name>
</gene>
<evidence type="ECO:0000256" key="8">
    <source>
        <dbReference type="SAM" id="SignalP"/>
    </source>
</evidence>
<comment type="subcellular location">
    <subcellularLocation>
        <location evidence="1">Cell outer membrane</location>
        <topology evidence="1">Lipid-anchor</topology>
    </subcellularLocation>
</comment>